<name>A0A1C7NN02_9FUNG</name>
<sequence>MHATPLEHIPQTSMIDTLDQISPLPSKPHVELKSTLPAHVQPENLPFSHPLRITPADQSVKSTHKFTRGKRKPKSFSNTLLKLIRAQLGLQADFSNALGNMTLNNASQGDILSLSSRLNLTAFDLLPVPVTPKIPSCYADNRQVKLTQYWIPRENEWDETNSGDRVFLGGKDKNMPLFDEQRQLLGTVTPEMFSKCLMEGTCLLESGDMINIDDLDKPTFKLIGKRGRSENIFGLGSGPQTLVPFISVAVNDLPYGQKLYIPELDGLDLGDGQQHNGCVRVDDTSWSFDDCQIDFFTPTYIDYLWLDLPKSATIRLEDRCVLKNYVNIGHLIQMKASLDDNIIPSLLKLI</sequence>
<dbReference type="EMBL" id="LUGH01000051">
    <property type="protein sequence ID" value="OBZ90388.1"/>
    <property type="molecule type" value="Genomic_DNA"/>
</dbReference>
<proteinExistence type="predicted"/>
<dbReference type="CDD" id="cd22785">
    <property type="entry name" value="DPBB_MltA-like"/>
    <property type="match status" value="1"/>
</dbReference>
<accession>A0A1C7NN02</accession>
<dbReference type="OrthoDB" id="5985073at2759"/>
<organism evidence="2 3">
    <name type="scientific">Choanephora cucurbitarum</name>
    <dbReference type="NCBI Taxonomy" id="101091"/>
    <lineage>
        <taxon>Eukaryota</taxon>
        <taxon>Fungi</taxon>
        <taxon>Fungi incertae sedis</taxon>
        <taxon>Mucoromycota</taxon>
        <taxon>Mucoromycotina</taxon>
        <taxon>Mucoromycetes</taxon>
        <taxon>Mucorales</taxon>
        <taxon>Mucorineae</taxon>
        <taxon>Choanephoraceae</taxon>
        <taxon>Choanephoroideae</taxon>
        <taxon>Choanephora</taxon>
    </lineage>
</organism>
<protein>
    <submittedName>
        <fullName evidence="2">Uncharacterized protein</fullName>
    </submittedName>
</protein>
<evidence type="ECO:0000313" key="3">
    <source>
        <dbReference type="Proteomes" id="UP000093000"/>
    </source>
</evidence>
<gene>
    <name evidence="2" type="ORF">A0J61_01555</name>
</gene>
<evidence type="ECO:0000313" key="2">
    <source>
        <dbReference type="EMBL" id="OBZ90388.1"/>
    </source>
</evidence>
<keyword evidence="3" id="KW-1185">Reference proteome</keyword>
<feature type="region of interest" description="Disordered" evidence="1">
    <location>
        <begin position="48"/>
        <end position="73"/>
    </location>
</feature>
<dbReference type="Proteomes" id="UP000093000">
    <property type="component" value="Unassembled WGS sequence"/>
</dbReference>
<dbReference type="InParanoid" id="A0A1C7NN02"/>
<comment type="caution">
    <text evidence="2">The sequence shown here is derived from an EMBL/GenBank/DDBJ whole genome shotgun (WGS) entry which is preliminary data.</text>
</comment>
<feature type="compositionally biased region" description="Basic residues" evidence="1">
    <location>
        <begin position="62"/>
        <end position="73"/>
    </location>
</feature>
<dbReference type="AlphaFoldDB" id="A0A1C7NN02"/>
<reference evidence="2 3" key="1">
    <citation type="submission" date="2016-03" db="EMBL/GenBank/DDBJ databases">
        <title>Choanephora cucurbitarum.</title>
        <authorList>
            <person name="Min B."/>
            <person name="Park H."/>
            <person name="Park J.-H."/>
            <person name="Shin H.-D."/>
            <person name="Choi I.-G."/>
        </authorList>
    </citation>
    <scope>NUCLEOTIDE SEQUENCE [LARGE SCALE GENOMIC DNA]</scope>
    <source>
        <strain evidence="2 3">KUS-F28377</strain>
    </source>
</reference>
<evidence type="ECO:0000256" key="1">
    <source>
        <dbReference type="SAM" id="MobiDB-lite"/>
    </source>
</evidence>